<dbReference type="PROSITE" id="PS00687">
    <property type="entry name" value="ALDEHYDE_DEHYDR_GLU"/>
    <property type="match status" value="1"/>
</dbReference>
<dbReference type="InterPro" id="IPR015590">
    <property type="entry name" value="Aldehyde_DH_dom"/>
</dbReference>
<dbReference type="FunFam" id="3.40.605.10:FF:000004">
    <property type="entry name" value="Aldehyde dehydrogenase"/>
    <property type="match status" value="1"/>
</dbReference>
<dbReference type="InterPro" id="IPR016162">
    <property type="entry name" value="Ald_DH_N"/>
</dbReference>
<dbReference type="EMBL" id="CACVAQ010000218">
    <property type="protein sequence ID" value="CAA6814690.1"/>
    <property type="molecule type" value="Genomic_DNA"/>
</dbReference>
<evidence type="ECO:0000256" key="3">
    <source>
        <dbReference type="ARBA" id="ARBA00023027"/>
    </source>
</evidence>
<proteinExistence type="inferred from homology"/>
<evidence type="ECO:0000256" key="1">
    <source>
        <dbReference type="ARBA" id="ARBA00009986"/>
    </source>
</evidence>
<dbReference type="GO" id="GO:0004029">
    <property type="term" value="F:aldehyde dehydrogenase (NAD+) activity"/>
    <property type="evidence" value="ECO:0007669"/>
    <property type="project" value="TreeGrafter"/>
</dbReference>
<dbReference type="Pfam" id="PF00171">
    <property type="entry name" value="Aldedh"/>
    <property type="match status" value="1"/>
</dbReference>
<evidence type="ECO:0000313" key="9">
    <source>
        <dbReference type="EMBL" id="CAA6814690.1"/>
    </source>
</evidence>
<dbReference type="FunFam" id="3.40.309.10:FF:000003">
    <property type="entry name" value="Aldehyde dehydrogenase"/>
    <property type="match status" value="1"/>
</dbReference>
<dbReference type="CDD" id="cd07136">
    <property type="entry name" value="ALDH_YwdH-P39616"/>
    <property type="match status" value="1"/>
</dbReference>
<evidence type="ECO:0000256" key="5">
    <source>
        <dbReference type="PIRSR" id="PIRSR036492-1"/>
    </source>
</evidence>
<keyword evidence="3" id="KW-0520">NAD</keyword>
<dbReference type="InterPro" id="IPR029510">
    <property type="entry name" value="Ald_DH_CS_GLU"/>
</dbReference>
<protein>
    <recommendedName>
        <fullName evidence="4">Aldehyde dehydrogenase</fullName>
    </recommendedName>
</protein>
<dbReference type="PANTHER" id="PTHR43570:SF16">
    <property type="entry name" value="ALDEHYDE DEHYDROGENASE TYPE III, ISOFORM Q"/>
    <property type="match status" value="1"/>
</dbReference>
<gene>
    <name evidence="9" type="ORF">HELGO_WM16417</name>
</gene>
<feature type="active site" evidence="5">
    <location>
        <position position="256"/>
    </location>
</feature>
<evidence type="ECO:0000256" key="6">
    <source>
        <dbReference type="PROSITE-ProRule" id="PRU10007"/>
    </source>
</evidence>
<dbReference type="InterPro" id="IPR016163">
    <property type="entry name" value="Ald_DH_C"/>
</dbReference>
<feature type="active site" evidence="5 6">
    <location>
        <position position="222"/>
    </location>
</feature>
<dbReference type="InterPro" id="IPR012394">
    <property type="entry name" value="Aldehyde_DH_NAD(P)"/>
</dbReference>
<dbReference type="Gene3D" id="3.40.605.10">
    <property type="entry name" value="Aldehyde Dehydrogenase, Chain A, domain 1"/>
    <property type="match status" value="1"/>
</dbReference>
<dbReference type="Gene3D" id="3.40.309.10">
    <property type="entry name" value="Aldehyde Dehydrogenase, Chain A, domain 2"/>
    <property type="match status" value="1"/>
</dbReference>
<dbReference type="InterPro" id="IPR016161">
    <property type="entry name" value="Ald_DH/histidinol_DH"/>
</dbReference>
<dbReference type="SUPFAM" id="SSF53720">
    <property type="entry name" value="ALDH-like"/>
    <property type="match status" value="1"/>
</dbReference>
<reference evidence="9" key="1">
    <citation type="submission" date="2020-01" db="EMBL/GenBank/DDBJ databases">
        <authorList>
            <person name="Meier V. D."/>
            <person name="Meier V D."/>
        </authorList>
    </citation>
    <scope>NUCLEOTIDE SEQUENCE</scope>
    <source>
        <strain evidence="9">HLG_WM_MAG_10</strain>
    </source>
</reference>
<sequence>MNTTTETKANLTATEVQAIIQAQRDYFATNATKDLKFRKQKLEQLKKMIIDNEAAIIEALYKDLRKHEFEAYGTEIGFVLTDIKKALKNLKAWAKPRKVKTPPFHYVASSYTQSDPYGNILIIAPWNYPMQLLLAPLVGVIAAGNTAILKPSEYAMHTSNLLTKLINSTFNPRYIKVIEGAVSETQLLLNEKFDFIFFTGSTNVGKLVYQAAAKHLTPVALELGGKSPCIVDTDIHLDYTAKRIVWGKFINVGQTCIAPDYLLVDQKIKDALVAKIKFYIHEFFGENPQNSEALSRIINEKHFDRLSTYLKEGTIIEGGQSDRADKYIAPTLMENVDLEKGIMQEEIFGPILPIIEYGNLREAIDFVNSKSKPLALYIFSKNEKRIDRVLNETSAGGVCINDTLMHIANGHLPFGGVGDSGIGAYHGRHSFDLFSHEKAVLHRSFLIEEPIRYAPYKLGLKVIRKVMDWAL</sequence>
<dbReference type="PIRSF" id="PIRSF036492">
    <property type="entry name" value="ALDH"/>
    <property type="match status" value="1"/>
</dbReference>
<evidence type="ECO:0000256" key="4">
    <source>
        <dbReference type="PIRNR" id="PIRNR036492"/>
    </source>
</evidence>
<name>A0A6S6SVP2_9BACT</name>
<comment type="similarity">
    <text evidence="1 4 7">Belongs to the aldehyde dehydrogenase family.</text>
</comment>
<dbReference type="GO" id="GO:0005737">
    <property type="term" value="C:cytoplasm"/>
    <property type="evidence" value="ECO:0007669"/>
    <property type="project" value="TreeGrafter"/>
</dbReference>
<evidence type="ECO:0000256" key="2">
    <source>
        <dbReference type="ARBA" id="ARBA00023002"/>
    </source>
</evidence>
<evidence type="ECO:0000256" key="7">
    <source>
        <dbReference type="RuleBase" id="RU003345"/>
    </source>
</evidence>
<keyword evidence="2 4" id="KW-0560">Oxidoreductase</keyword>
<accession>A0A6S6SVP2</accession>
<organism evidence="9">
    <name type="scientific">uncultured Aureispira sp</name>
    <dbReference type="NCBI Taxonomy" id="1331704"/>
    <lineage>
        <taxon>Bacteria</taxon>
        <taxon>Pseudomonadati</taxon>
        <taxon>Bacteroidota</taxon>
        <taxon>Saprospiria</taxon>
        <taxon>Saprospirales</taxon>
        <taxon>Saprospiraceae</taxon>
        <taxon>Aureispira</taxon>
        <taxon>environmental samples</taxon>
    </lineage>
</organism>
<dbReference type="PANTHER" id="PTHR43570">
    <property type="entry name" value="ALDEHYDE DEHYDROGENASE"/>
    <property type="match status" value="1"/>
</dbReference>
<dbReference type="GO" id="GO:0006081">
    <property type="term" value="P:aldehyde metabolic process"/>
    <property type="evidence" value="ECO:0007669"/>
    <property type="project" value="InterPro"/>
</dbReference>
<evidence type="ECO:0000259" key="8">
    <source>
        <dbReference type="Pfam" id="PF00171"/>
    </source>
</evidence>
<dbReference type="AlphaFoldDB" id="A0A6S6SVP2"/>
<feature type="domain" description="Aldehyde dehydrogenase" evidence="8">
    <location>
        <begin position="8"/>
        <end position="440"/>
    </location>
</feature>